<organism evidence="4 6">
    <name type="scientific">Volvox reticuliferus</name>
    <dbReference type="NCBI Taxonomy" id="1737510"/>
    <lineage>
        <taxon>Eukaryota</taxon>
        <taxon>Viridiplantae</taxon>
        <taxon>Chlorophyta</taxon>
        <taxon>core chlorophytes</taxon>
        <taxon>Chlorophyceae</taxon>
        <taxon>CS clade</taxon>
        <taxon>Chlamydomonadales</taxon>
        <taxon>Volvocaceae</taxon>
        <taxon>Volvox</taxon>
    </lineage>
</organism>
<evidence type="ECO:0000313" key="4">
    <source>
        <dbReference type="EMBL" id="GIL78758.1"/>
    </source>
</evidence>
<dbReference type="Proteomes" id="UP000722791">
    <property type="component" value="Unassembled WGS sequence"/>
</dbReference>
<keyword evidence="6" id="KW-1185">Reference proteome</keyword>
<feature type="transmembrane region" description="Helical" evidence="2">
    <location>
        <begin position="26"/>
        <end position="47"/>
    </location>
</feature>
<keyword evidence="2" id="KW-0812">Transmembrane</keyword>
<dbReference type="AlphaFoldDB" id="A0A8J4CHI4"/>
<evidence type="ECO:0000313" key="5">
    <source>
        <dbReference type="EMBL" id="GIL94000.1"/>
    </source>
</evidence>
<reference evidence="4" key="1">
    <citation type="journal article" date="2021" name="Proc. Natl. Acad. Sci. U.S.A.">
        <title>Three genomes in the algal genus Volvox reveal the fate of a haploid sex-determining region after a transition to homothallism.</title>
        <authorList>
            <person name="Yamamoto K."/>
            <person name="Hamaji T."/>
            <person name="Kawai-Toyooka H."/>
            <person name="Matsuzaki R."/>
            <person name="Takahashi F."/>
            <person name="Nishimura Y."/>
            <person name="Kawachi M."/>
            <person name="Noguchi H."/>
            <person name="Minakuchi Y."/>
            <person name="Umen J.G."/>
            <person name="Toyoda A."/>
            <person name="Nozaki H."/>
        </authorList>
    </citation>
    <scope>NUCLEOTIDE SEQUENCE</scope>
    <source>
        <strain evidence="5">NIES-3785</strain>
        <strain evidence="4">NIES-3786</strain>
    </source>
</reference>
<accession>A0A8J4CHI4</accession>
<feature type="domain" description="Sulfotransferase" evidence="3">
    <location>
        <begin position="290"/>
        <end position="417"/>
    </location>
</feature>
<dbReference type="Pfam" id="PF00685">
    <property type="entry name" value="Sulfotransfer_1"/>
    <property type="match status" value="1"/>
</dbReference>
<comment type="caution">
    <text evidence="4">The sequence shown here is derived from an EMBL/GenBank/DDBJ whole genome shotgun (WGS) entry which is preliminary data.</text>
</comment>
<evidence type="ECO:0000259" key="3">
    <source>
        <dbReference type="Pfam" id="PF00685"/>
    </source>
</evidence>
<dbReference type="EMBL" id="BNCP01000014">
    <property type="protein sequence ID" value="GIL78758.1"/>
    <property type="molecule type" value="Genomic_DNA"/>
</dbReference>
<keyword evidence="2" id="KW-1133">Transmembrane helix</keyword>
<dbReference type="EC" id="2.8.2.-" evidence="1"/>
<proteinExistence type="inferred from homology"/>
<dbReference type="InterPro" id="IPR027417">
    <property type="entry name" value="P-loop_NTPase"/>
</dbReference>
<dbReference type="GO" id="GO:0019319">
    <property type="term" value="P:hexose biosynthetic process"/>
    <property type="evidence" value="ECO:0007669"/>
    <property type="project" value="TreeGrafter"/>
</dbReference>
<dbReference type="InterPro" id="IPR000863">
    <property type="entry name" value="Sulfotransferase_dom"/>
</dbReference>
<evidence type="ECO:0000256" key="1">
    <source>
        <dbReference type="RuleBase" id="RU361155"/>
    </source>
</evidence>
<keyword evidence="1" id="KW-0808">Transferase</keyword>
<dbReference type="PANTHER" id="PTHR15723:SF0">
    <property type="entry name" value="CARBOHYDRATE SULFOTRANSFERASE 15"/>
    <property type="match status" value="1"/>
</dbReference>
<dbReference type="OrthoDB" id="526228at2759"/>
<keyword evidence="2" id="KW-0472">Membrane</keyword>
<evidence type="ECO:0000313" key="6">
    <source>
        <dbReference type="Proteomes" id="UP000747110"/>
    </source>
</evidence>
<dbReference type="EMBL" id="BNCQ01000001">
    <property type="protein sequence ID" value="GIL94000.1"/>
    <property type="molecule type" value="Genomic_DNA"/>
</dbReference>
<dbReference type="Proteomes" id="UP000747110">
    <property type="component" value="Unassembled WGS sequence"/>
</dbReference>
<comment type="similarity">
    <text evidence="1">Belongs to the sulfotransferase 1 family.</text>
</comment>
<dbReference type="Gene3D" id="3.40.50.300">
    <property type="entry name" value="P-loop containing nucleotide triphosphate hydrolases"/>
    <property type="match status" value="1"/>
</dbReference>
<dbReference type="PANTHER" id="PTHR15723">
    <property type="entry name" value="CARBOHYDRATE SULFOTRANSFERASE 15"/>
    <property type="match status" value="1"/>
</dbReference>
<name>A0A8J4CHI4_9CHLO</name>
<protein>
    <recommendedName>
        <fullName evidence="1">Sulfotransferase</fullName>
        <ecNumber evidence="1">2.8.2.-</ecNumber>
    </recommendedName>
</protein>
<sequence>MHTFVTHRRIPAHKPPRTSNTCAEKILSLLLVTASVALGFACVAALMQTFQQSISVKSLPIRLQAKAAEEIMHGTAVTTTSATGGLSEPSADEIARLRKAARLLDPELMEQVPDKFDSEIKNPCWSASSGEFRCLPYFYITGMFHAGAVSLAEKLRQHPDVLWDVCSGCQFWGEEGKSMAFYLDNMKEASKFIKQSPEKKVLFDGSPSTFAFYWAAAGKAHRAYAEAMKPCYQSCVELLNVQKVPVATCMTEKCYNASLAADAKRAVEAGIDWDTEAHNPLLMRGVYGDRPPKMILVARDPIARLYSAFHGYPHYHNKYGKSSAGFTAYVEDQVGAFRACAKDYGEARCALYFEALGHREEVVYFHADQLMRGMYGLFLEIWYRFIPASNWMVINSEDLFQRPKETMAKVVDFLGLTKVDDDALARMANAGRMSSFTNGQEPIQPKARQMLTELYAPYNTKLAKLTGDVRFEKWNEQPQN</sequence>
<dbReference type="SUPFAM" id="SSF52540">
    <property type="entry name" value="P-loop containing nucleoside triphosphate hydrolases"/>
    <property type="match status" value="1"/>
</dbReference>
<dbReference type="InterPro" id="IPR052654">
    <property type="entry name" value="CS_Sulfotransferase"/>
</dbReference>
<gene>
    <name evidence="4" type="ORF">Vretifemale_8145</name>
    <name evidence="5" type="ORF">Vretimale_281</name>
</gene>
<dbReference type="GO" id="GO:0050659">
    <property type="term" value="F:N-acetylgalactosamine 4-sulfate 6-O-sulfotransferase activity"/>
    <property type="evidence" value="ECO:0007669"/>
    <property type="project" value="TreeGrafter"/>
</dbReference>
<evidence type="ECO:0000256" key="2">
    <source>
        <dbReference type="SAM" id="Phobius"/>
    </source>
</evidence>